<gene>
    <name evidence="2" type="ORF">SAMN04488690_4007</name>
</gene>
<proteinExistence type="predicted"/>
<name>A0A1W1H3R2_9GAMM</name>
<evidence type="ECO:0000256" key="1">
    <source>
        <dbReference type="SAM" id="MobiDB-lite"/>
    </source>
</evidence>
<reference evidence="3" key="1">
    <citation type="submission" date="2016-10" db="EMBL/GenBank/DDBJ databases">
        <authorList>
            <person name="Varghese N."/>
        </authorList>
    </citation>
    <scope>NUCLEOTIDE SEQUENCE [LARGE SCALE GENOMIC DNA]</scope>
    <source>
        <strain evidence="3">92MFCol6.1</strain>
    </source>
</reference>
<dbReference type="AlphaFoldDB" id="A0A1W1H3R2"/>
<organism evidence="2 3">
    <name type="scientific">Stenotrophomonas indicatrix</name>
    <dbReference type="NCBI Taxonomy" id="2045451"/>
    <lineage>
        <taxon>Bacteria</taxon>
        <taxon>Pseudomonadati</taxon>
        <taxon>Pseudomonadota</taxon>
        <taxon>Gammaproteobacteria</taxon>
        <taxon>Lysobacterales</taxon>
        <taxon>Lysobacteraceae</taxon>
        <taxon>Stenotrophomonas</taxon>
    </lineage>
</organism>
<protein>
    <submittedName>
        <fullName evidence="2">Uncharacterized protein</fullName>
    </submittedName>
</protein>
<dbReference type="Proteomes" id="UP000191133">
    <property type="component" value="Unassembled WGS sequence"/>
</dbReference>
<feature type="region of interest" description="Disordered" evidence="1">
    <location>
        <begin position="16"/>
        <end position="50"/>
    </location>
</feature>
<accession>A0A1W1H3R2</accession>
<dbReference type="EMBL" id="FWEU01000006">
    <property type="protein sequence ID" value="SLM26246.1"/>
    <property type="molecule type" value="Genomic_DNA"/>
</dbReference>
<feature type="compositionally biased region" description="Basic residues" evidence="1">
    <location>
        <begin position="38"/>
        <end position="48"/>
    </location>
</feature>
<evidence type="ECO:0000313" key="3">
    <source>
        <dbReference type="Proteomes" id="UP000191133"/>
    </source>
</evidence>
<sequence length="64" mass="7027">MQGTLQVRPCKLDGAIHGANAPAWPTRPTFDSSLRASNHGKKKEKQKRVACCARSVSTKVDTYQ</sequence>
<evidence type="ECO:0000313" key="2">
    <source>
        <dbReference type="EMBL" id="SLM26246.1"/>
    </source>
</evidence>